<evidence type="ECO:0000313" key="7">
    <source>
        <dbReference type="Proteomes" id="UP000177383"/>
    </source>
</evidence>
<dbReference type="EMBL" id="MFJE01000013">
    <property type="protein sequence ID" value="OGG14654.1"/>
    <property type="molecule type" value="Genomic_DNA"/>
</dbReference>
<evidence type="ECO:0008006" key="8">
    <source>
        <dbReference type="Google" id="ProtNLM"/>
    </source>
</evidence>
<evidence type="ECO:0000259" key="5">
    <source>
        <dbReference type="Pfam" id="PF01321"/>
    </source>
</evidence>
<dbReference type="SUPFAM" id="SSF53092">
    <property type="entry name" value="Creatinase/prolidase N-terminal domain"/>
    <property type="match status" value="1"/>
</dbReference>
<reference evidence="6 7" key="1">
    <citation type="journal article" date="2016" name="Nat. Commun.">
        <title>Thousands of microbial genomes shed light on interconnected biogeochemical processes in an aquifer system.</title>
        <authorList>
            <person name="Anantharaman K."/>
            <person name="Brown C.T."/>
            <person name="Hug L.A."/>
            <person name="Sharon I."/>
            <person name="Castelle C.J."/>
            <person name="Probst A.J."/>
            <person name="Thomas B.C."/>
            <person name="Singh A."/>
            <person name="Wilkins M.J."/>
            <person name="Karaoz U."/>
            <person name="Brodie E.L."/>
            <person name="Williams K.H."/>
            <person name="Hubbard S.S."/>
            <person name="Banfield J.F."/>
        </authorList>
    </citation>
    <scope>NUCLEOTIDE SEQUENCE [LARGE SCALE GENOMIC DNA]</scope>
</reference>
<dbReference type="InterPro" id="IPR000994">
    <property type="entry name" value="Pept_M24"/>
</dbReference>
<evidence type="ECO:0000259" key="4">
    <source>
        <dbReference type="Pfam" id="PF00557"/>
    </source>
</evidence>
<comment type="similarity">
    <text evidence="3">Belongs to the peptidase M24B family.</text>
</comment>
<dbReference type="Gene3D" id="3.90.230.10">
    <property type="entry name" value="Creatinase/methionine aminopeptidase superfamily"/>
    <property type="match status" value="1"/>
</dbReference>
<gene>
    <name evidence="6" type="ORF">A2773_02610</name>
</gene>
<dbReference type="Gene3D" id="3.40.350.10">
    <property type="entry name" value="Creatinase/prolidase N-terminal domain"/>
    <property type="match status" value="1"/>
</dbReference>
<dbReference type="InterPro" id="IPR001131">
    <property type="entry name" value="Peptidase_M24B_aminopep-P_CS"/>
</dbReference>
<keyword evidence="1 3" id="KW-0479">Metal-binding</keyword>
<evidence type="ECO:0000256" key="1">
    <source>
        <dbReference type="ARBA" id="ARBA00022723"/>
    </source>
</evidence>
<proteinExistence type="inferred from homology"/>
<name>A0A1F5ZQQ2_9BACT</name>
<dbReference type="Proteomes" id="UP000177383">
    <property type="component" value="Unassembled WGS sequence"/>
</dbReference>
<evidence type="ECO:0000256" key="3">
    <source>
        <dbReference type="RuleBase" id="RU000590"/>
    </source>
</evidence>
<evidence type="ECO:0000256" key="2">
    <source>
        <dbReference type="ARBA" id="ARBA00022801"/>
    </source>
</evidence>
<sequence length="360" mass="41169">MEKNLNLLRIELKSLKLDALFLSNQHNVTYLSGFTGLSPNEREGFFLITRKHAYLLTFPTYFYLYKDSPGYFSSLNITREKNIKKHLEEIVYEENIKRIGIEKENLTLSELESLKKDIKTDFVGTENLVENLRIIKTETEISNIRYAAQITDQAFDFIIKNIKKDQTEKDIALAIEFFIKKHADNIAFSPIVAFNDHAAIPHYLPTTNYKLQTKSLILLDFGAKISGYCSDMTRVIFYGTPKDEWLKIYNTVLKSQKLALDAIKPGKTGQEIDSVARNFIIKNGYPQYPHGLGHGVGLAIHESPRLKIDSKDILEESMIVTVEPGIYLEGDCGVRIEDLLIIKRPRTEILSTSTKELIIL</sequence>
<evidence type="ECO:0000313" key="6">
    <source>
        <dbReference type="EMBL" id="OGG14654.1"/>
    </source>
</evidence>
<organism evidence="6 7">
    <name type="scientific">Candidatus Gottesmanbacteria bacterium RIFCSPHIGHO2_01_FULL_39_10</name>
    <dbReference type="NCBI Taxonomy" id="1798375"/>
    <lineage>
        <taxon>Bacteria</taxon>
        <taxon>Candidatus Gottesmaniibacteriota</taxon>
    </lineage>
</organism>
<dbReference type="CDD" id="cd01092">
    <property type="entry name" value="APP-like"/>
    <property type="match status" value="1"/>
</dbReference>
<dbReference type="Pfam" id="PF01321">
    <property type="entry name" value="Creatinase_N"/>
    <property type="match status" value="1"/>
</dbReference>
<dbReference type="SUPFAM" id="SSF55920">
    <property type="entry name" value="Creatinase/aminopeptidase"/>
    <property type="match status" value="1"/>
</dbReference>
<dbReference type="InterPro" id="IPR029149">
    <property type="entry name" value="Creatin/AminoP/Spt16_N"/>
</dbReference>
<feature type="domain" description="Peptidase M24" evidence="4">
    <location>
        <begin position="143"/>
        <end position="343"/>
    </location>
</feature>
<dbReference type="InterPro" id="IPR050659">
    <property type="entry name" value="Peptidase_M24B"/>
</dbReference>
<dbReference type="Pfam" id="PF00557">
    <property type="entry name" value="Peptidase_M24"/>
    <property type="match status" value="1"/>
</dbReference>
<dbReference type="PROSITE" id="PS00491">
    <property type="entry name" value="PROLINE_PEPTIDASE"/>
    <property type="match status" value="1"/>
</dbReference>
<dbReference type="InterPro" id="IPR036005">
    <property type="entry name" value="Creatinase/aminopeptidase-like"/>
</dbReference>
<accession>A0A1F5ZQQ2</accession>
<dbReference type="AlphaFoldDB" id="A0A1F5ZQQ2"/>
<dbReference type="GO" id="GO:0046872">
    <property type="term" value="F:metal ion binding"/>
    <property type="evidence" value="ECO:0007669"/>
    <property type="project" value="UniProtKB-KW"/>
</dbReference>
<feature type="domain" description="Creatinase N-terminal" evidence="5">
    <location>
        <begin position="8"/>
        <end position="135"/>
    </location>
</feature>
<keyword evidence="2" id="KW-0378">Hydrolase</keyword>
<dbReference type="InterPro" id="IPR000587">
    <property type="entry name" value="Creatinase_N"/>
</dbReference>
<dbReference type="PANTHER" id="PTHR46112">
    <property type="entry name" value="AMINOPEPTIDASE"/>
    <property type="match status" value="1"/>
</dbReference>
<dbReference type="STRING" id="1798375.A2773_02610"/>
<dbReference type="GO" id="GO:0016787">
    <property type="term" value="F:hydrolase activity"/>
    <property type="evidence" value="ECO:0007669"/>
    <property type="project" value="UniProtKB-KW"/>
</dbReference>
<protein>
    <recommendedName>
        <fullName evidence="8">Peptidase M24 domain-containing protein</fullName>
    </recommendedName>
</protein>
<dbReference type="PANTHER" id="PTHR46112:SF3">
    <property type="entry name" value="AMINOPEPTIDASE YPDF"/>
    <property type="match status" value="1"/>
</dbReference>
<comment type="caution">
    <text evidence="6">The sequence shown here is derived from an EMBL/GenBank/DDBJ whole genome shotgun (WGS) entry which is preliminary data.</text>
</comment>